<dbReference type="Proteomes" id="UP000266673">
    <property type="component" value="Unassembled WGS sequence"/>
</dbReference>
<protein>
    <submittedName>
        <fullName evidence="1">Uncharacterized protein</fullName>
    </submittedName>
</protein>
<organism evidence="1 2">
    <name type="scientific">Gigaspora rosea</name>
    <dbReference type="NCBI Taxonomy" id="44941"/>
    <lineage>
        <taxon>Eukaryota</taxon>
        <taxon>Fungi</taxon>
        <taxon>Fungi incertae sedis</taxon>
        <taxon>Mucoromycota</taxon>
        <taxon>Glomeromycotina</taxon>
        <taxon>Glomeromycetes</taxon>
        <taxon>Diversisporales</taxon>
        <taxon>Gigasporaceae</taxon>
        <taxon>Gigaspora</taxon>
    </lineage>
</organism>
<dbReference type="OrthoDB" id="2314273at2759"/>
<comment type="caution">
    <text evidence="1">The sequence shown here is derived from an EMBL/GenBank/DDBJ whole genome shotgun (WGS) entry which is preliminary data.</text>
</comment>
<gene>
    <name evidence="1" type="ORF">C2G38_2174905</name>
</gene>
<dbReference type="EMBL" id="QKWP01000326">
    <property type="protein sequence ID" value="RIB22059.1"/>
    <property type="molecule type" value="Genomic_DNA"/>
</dbReference>
<evidence type="ECO:0000313" key="2">
    <source>
        <dbReference type="Proteomes" id="UP000266673"/>
    </source>
</evidence>
<accession>A0A397VM14</accession>
<proteinExistence type="predicted"/>
<name>A0A397VM14_9GLOM</name>
<reference evidence="1 2" key="1">
    <citation type="submission" date="2018-06" db="EMBL/GenBank/DDBJ databases">
        <title>Comparative genomics reveals the genomic features of Rhizophagus irregularis, R. cerebriforme, R. diaphanum and Gigaspora rosea, and their symbiotic lifestyle signature.</title>
        <authorList>
            <person name="Morin E."/>
            <person name="San Clemente H."/>
            <person name="Chen E.C.H."/>
            <person name="De La Providencia I."/>
            <person name="Hainaut M."/>
            <person name="Kuo A."/>
            <person name="Kohler A."/>
            <person name="Murat C."/>
            <person name="Tang N."/>
            <person name="Roy S."/>
            <person name="Loubradou J."/>
            <person name="Henrissat B."/>
            <person name="Grigoriev I.V."/>
            <person name="Corradi N."/>
            <person name="Roux C."/>
            <person name="Martin F.M."/>
        </authorList>
    </citation>
    <scope>NUCLEOTIDE SEQUENCE [LARGE SCALE GENOMIC DNA]</scope>
    <source>
        <strain evidence="1 2">DAOM 194757</strain>
    </source>
</reference>
<evidence type="ECO:0000313" key="1">
    <source>
        <dbReference type="EMBL" id="RIB22059.1"/>
    </source>
</evidence>
<dbReference type="AlphaFoldDB" id="A0A397VM14"/>
<sequence>MKKEHESELKIYLSSILKDLIDEKTQTTNIIDQSIKNQKGAAGQSKWCKKCNTTNIDNKKRTCPKCNEKLDTLAALQAESANELAQLNNTASQSKPLIIKSHSYTHEQKSSHFECISITQRSEPDNDVIVPEMYVPDPFKFNPNSINNVKKVLEHIQTQKIKKDFPWLILIPGALHEEMNMLKAFVELNWMIDIKKFAIIQGYRTENQLGYFKKCADHHKSWDSICNIYRHAITCELLWLYVVATENPSADGYLDWAKKQNDHKYKLKFEQPLLVNTARRMFASVWSGRLDAILEEVNKSLKALIPPVPSQKHWRIAARNCTKFIKVIGHILFNIIGYTDNESSGGRTSPDYITESQRFRVQLRQTGFLNPQGNDRTFKSLGDEHLLSEKLKNFSDLACKRRIKFINETFKENRPNHSLRPIPVTAQDEAAAMDEANMSKEELLLIINSLLNLVNISDRPKYRGLKQRNRTQLQEILQNIRDLHNEQDEPEDEIELEN</sequence>
<keyword evidence="2" id="KW-1185">Reference proteome</keyword>